<dbReference type="InterPro" id="IPR036928">
    <property type="entry name" value="AS_sf"/>
</dbReference>
<evidence type="ECO:0000259" key="1">
    <source>
        <dbReference type="Pfam" id="PF01425"/>
    </source>
</evidence>
<dbReference type="RefSeq" id="WP_206300580.1">
    <property type="nucleotide sequence ID" value="NZ_AZSP01000019.1"/>
</dbReference>
<dbReference type="EMBL" id="AZSP01000019">
    <property type="protein sequence ID" value="PVE13677.1"/>
    <property type="molecule type" value="Genomic_DNA"/>
</dbReference>
<dbReference type="PANTHER" id="PTHR11895:SF76">
    <property type="entry name" value="INDOLEACETAMIDE HYDROLASE"/>
    <property type="match status" value="1"/>
</dbReference>
<dbReference type="Proteomes" id="UP000245992">
    <property type="component" value="Unassembled WGS sequence"/>
</dbReference>
<protein>
    <submittedName>
        <fullName evidence="2">Amidase</fullName>
    </submittedName>
</protein>
<gene>
    <name evidence="2" type="ORF">Y717_14695</name>
</gene>
<dbReference type="SUPFAM" id="SSF75304">
    <property type="entry name" value="Amidase signature (AS) enzymes"/>
    <property type="match status" value="1"/>
</dbReference>
<evidence type="ECO:0000313" key="2">
    <source>
        <dbReference type="EMBL" id="PVE13677.1"/>
    </source>
</evidence>
<dbReference type="PANTHER" id="PTHR11895">
    <property type="entry name" value="TRANSAMIDASE"/>
    <property type="match status" value="1"/>
</dbReference>
<dbReference type="GO" id="GO:0003824">
    <property type="term" value="F:catalytic activity"/>
    <property type="evidence" value="ECO:0007669"/>
    <property type="project" value="InterPro"/>
</dbReference>
<name>A0A2T7TEY3_9ACTN</name>
<dbReference type="STRING" id="1440053.GCA_000718095_06353"/>
<keyword evidence="3" id="KW-1185">Reference proteome</keyword>
<proteinExistence type="predicted"/>
<evidence type="ECO:0000313" key="3">
    <source>
        <dbReference type="Proteomes" id="UP000245992"/>
    </source>
</evidence>
<dbReference type="AlphaFoldDB" id="A0A2T7TEY3"/>
<sequence>MNTMTVAAGDTSLPLYWWSATDLRDAMASGELTAVEVMEAHLDRIEAVNPRINVIVSQFPRDVLLKRAAEADVARLDGRPCGILHGLPVAVKDLLDVEGLPTTRGSKAYAGRGPASADSPAVQRMKAEGAIVVGKTNTPEFGVGTLTFNDVFGVTRNPYDLSRHAGGSSGAAAALASGMVPLADGSDSGGSLRYPSSFCNTIGLRTTAGRIVADPGPAAWSPHSVLGPMARNSRDAALLLAAMSGEGPESPVAWGRERTAPIAAAESAGLAGLRLAWSDDLGGLPVSQEVRNVLKRTRKTLEGLDCEVVDVDVDFSGAEECWQIIEMFGFFMLGGEDALTRPENYSEDFARNVREGAALTPADLARALQARYDFFHMMAEALKGFDGLVAPATPVPAPEAESRWVQEIDGVTFGRYFEWQRLANRLTMTSHPVLVTGAGFTADGLPVGMQITGRMGREEDLLTVGDRIEQATGWNAVRPALGETIAALR</sequence>
<dbReference type="Gene3D" id="3.90.1300.10">
    <property type="entry name" value="Amidase signature (AS) domain"/>
    <property type="match status" value="1"/>
</dbReference>
<accession>A0A2T7TEY3</accession>
<dbReference type="Pfam" id="PF01425">
    <property type="entry name" value="Amidase"/>
    <property type="match status" value="1"/>
</dbReference>
<dbReference type="InterPro" id="IPR023631">
    <property type="entry name" value="Amidase_dom"/>
</dbReference>
<dbReference type="InterPro" id="IPR000120">
    <property type="entry name" value="Amidase"/>
</dbReference>
<organism evidence="2 3">
    <name type="scientific">Streptomyces scopuliridis RB72</name>
    <dbReference type="NCBI Taxonomy" id="1440053"/>
    <lineage>
        <taxon>Bacteria</taxon>
        <taxon>Bacillati</taxon>
        <taxon>Actinomycetota</taxon>
        <taxon>Actinomycetes</taxon>
        <taxon>Kitasatosporales</taxon>
        <taxon>Streptomycetaceae</taxon>
        <taxon>Streptomyces</taxon>
    </lineage>
</organism>
<feature type="domain" description="Amidase" evidence="1">
    <location>
        <begin position="36"/>
        <end position="462"/>
    </location>
</feature>
<reference evidence="2 3" key="1">
    <citation type="submission" date="2013-12" db="EMBL/GenBank/DDBJ databases">
        <title>Annotated genome of Streptomyces scopuliridis.</title>
        <authorList>
            <person name="Olson J.B."/>
        </authorList>
    </citation>
    <scope>NUCLEOTIDE SEQUENCE [LARGE SCALE GENOMIC DNA]</scope>
    <source>
        <strain evidence="2 3">RB72</strain>
    </source>
</reference>
<comment type="caution">
    <text evidence="2">The sequence shown here is derived from an EMBL/GenBank/DDBJ whole genome shotgun (WGS) entry which is preliminary data.</text>
</comment>